<evidence type="ECO:0000313" key="2">
    <source>
        <dbReference type="Proteomes" id="UP000002734"/>
    </source>
</evidence>
<proteinExistence type="predicted"/>
<gene>
    <name evidence="1" type="ordered locus">Dd703_0966</name>
</gene>
<dbReference type="AlphaFoldDB" id="C6CBI8"/>
<dbReference type="HOGENOM" id="CLU_803473_0_0_6"/>
<protein>
    <recommendedName>
        <fullName evidence="3">Nucleotidyltransferase domain-containing protein</fullName>
    </recommendedName>
</protein>
<dbReference type="EMBL" id="CP001654">
    <property type="protein sequence ID" value="ACS84773.1"/>
    <property type="molecule type" value="Genomic_DNA"/>
</dbReference>
<reference evidence="1" key="1">
    <citation type="submission" date="2009-06" db="EMBL/GenBank/DDBJ databases">
        <title>Complete sequence of Dickeya dadantii Ech703.</title>
        <authorList>
            <consortium name="US DOE Joint Genome Institute"/>
            <person name="Lucas S."/>
            <person name="Copeland A."/>
            <person name="Lapidus A."/>
            <person name="Glavina del Rio T."/>
            <person name="Dalin E."/>
            <person name="Tice H."/>
            <person name="Bruce D."/>
            <person name="Goodwin L."/>
            <person name="Pitluck S."/>
            <person name="Chertkov O."/>
            <person name="Brettin T."/>
            <person name="Detter J.C."/>
            <person name="Han C."/>
            <person name="Larimer F."/>
            <person name="Land M."/>
            <person name="Hauser L."/>
            <person name="Kyrpides N."/>
            <person name="Mikhailova N."/>
            <person name="Balakrishnan V."/>
            <person name="Glasner J."/>
            <person name="Perna N.T."/>
        </authorList>
    </citation>
    <scope>NUCLEOTIDE SEQUENCE [LARGE SCALE GENOMIC DNA]</scope>
    <source>
        <strain evidence="1">Ech703</strain>
    </source>
</reference>
<keyword evidence="2" id="KW-1185">Reference proteome</keyword>
<name>C6CBI8_MUSP7</name>
<dbReference type="RefSeq" id="WP_012764591.1">
    <property type="nucleotide sequence ID" value="NC_012880.1"/>
</dbReference>
<evidence type="ECO:0000313" key="1">
    <source>
        <dbReference type="EMBL" id="ACS84773.1"/>
    </source>
</evidence>
<organism evidence="1 2">
    <name type="scientific">Musicola paradisiaca (strain Ech703)</name>
    <name type="common">Dickeya paradisiaca</name>
    <name type="synonym">Dickeya dadantii</name>
    <dbReference type="NCBI Taxonomy" id="579405"/>
    <lineage>
        <taxon>Bacteria</taxon>
        <taxon>Pseudomonadati</taxon>
        <taxon>Pseudomonadota</taxon>
        <taxon>Gammaproteobacteria</taxon>
        <taxon>Enterobacterales</taxon>
        <taxon>Pectobacteriaceae</taxon>
        <taxon>Musicola</taxon>
    </lineage>
</organism>
<accession>C6CBI8</accession>
<dbReference type="Proteomes" id="UP000002734">
    <property type="component" value="Chromosome"/>
</dbReference>
<dbReference type="eggNOG" id="ENOG5033QEZ">
    <property type="taxonomic scope" value="Bacteria"/>
</dbReference>
<evidence type="ECO:0008006" key="3">
    <source>
        <dbReference type="Google" id="ProtNLM"/>
    </source>
</evidence>
<sequence length="345" mass="39166">MSILTKETQNELAALIEKALIADSNLITSYLSGSITEGFATSKSDFDVYAIVSSENKQCNTEIFIPFNDKICELTVVSIDKINEIISNLNSQEIISWYESHLLHRLLTGISIHHESALFSLKNSIPKDELCKFLLNKAKKFGEKCFSDCMGNMIDNDYITAAFNAERTLHASIDCMLAFHNSTSTLIKWRVKNAIKKFGKDNEYFKSYLLVCSKINVINDTSALEYIQAVGRVWQATLDYIQGKECCDVEIELRQERLLGHLKIKDNNSIIKKPLYRVIFERSKLVLIESSAICEITADAYKVWLSIDNSKDIDKVISDLSENDIDSNTTKFYIDEFSKIGAILR</sequence>
<dbReference type="KEGG" id="dda:Dd703_0966"/>